<evidence type="ECO:0000313" key="12">
    <source>
        <dbReference type="EMBL" id="KON86691.1"/>
    </source>
</evidence>
<dbReference type="PANTHER" id="PTHR12358:SF54">
    <property type="entry name" value="SPHINGOSINE KINASE RELATED PROTEIN"/>
    <property type="match status" value="1"/>
</dbReference>
<dbReference type="PATRIC" id="fig|1459.3.peg.1626"/>
<organism evidence="12 13">
    <name type="scientific">Sporosarcina globispora</name>
    <name type="common">Bacillus globisporus</name>
    <dbReference type="NCBI Taxonomy" id="1459"/>
    <lineage>
        <taxon>Bacteria</taxon>
        <taxon>Bacillati</taxon>
        <taxon>Bacillota</taxon>
        <taxon>Bacilli</taxon>
        <taxon>Bacillales</taxon>
        <taxon>Caryophanaceae</taxon>
        <taxon>Sporosarcina</taxon>
    </lineage>
</organism>
<dbReference type="EMBL" id="LGUF01000007">
    <property type="protein sequence ID" value="KON86691.1"/>
    <property type="molecule type" value="Genomic_DNA"/>
</dbReference>
<keyword evidence="3" id="KW-0444">Lipid biosynthesis</keyword>
<reference evidence="13" key="1">
    <citation type="submission" date="2015-07" db="EMBL/GenBank/DDBJ databases">
        <title>Fjat-10036 dsm4.</title>
        <authorList>
            <person name="Liu B."/>
            <person name="Wang J."/>
            <person name="Zhu Y."/>
            <person name="Liu G."/>
            <person name="Chen Q."/>
            <person name="Chen Z."/>
            <person name="Lan J."/>
            <person name="Che J."/>
            <person name="Ge C."/>
            <person name="Shi H."/>
            <person name="Pan Z."/>
            <person name="Liu X."/>
        </authorList>
    </citation>
    <scope>NUCLEOTIDE SEQUENCE [LARGE SCALE GENOMIC DNA]</scope>
    <source>
        <strain evidence="13">DSM 4</strain>
    </source>
</reference>
<evidence type="ECO:0000256" key="3">
    <source>
        <dbReference type="ARBA" id="ARBA00022516"/>
    </source>
</evidence>
<dbReference type="Proteomes" id="UP000037109">
    <property type="component" value="Unassembled WGS sequence"/>
</dbReference>
<evidence type="ECO:0000256" key="1">
    <source>
        <dbReference type="ARBA" id="ARBA00001946"/>
    </source>
</evidence>
<evidence type="ECO:0000256" key="2">
    <source>
        <dbReference type="ARBA" id="ARBA00005983"/>
    </source>
</evidence>
<dbReference type="SUPFAM" id="SSF111331">
    <property type="entry name" value="NAD kinase/diacylglycerol kinase-like"/>
    <property type="match status" value="1"/>
</dbReference>
<keyword evidence="7" id="KW-0067">ATP-binding</keyword>
<dbReference type="InterPro" id="IPR016064">
    <property type="entry name" value="NAD/diacylglycerol_kinase_sf"/>
</dbReference>
<name>A0A0M0GB78_SPOGL</name>
<evidence type="ECO:0000256" key="6">
    <source>
        <dbReference type="ARBA" id="ARBA00022777"/>
    </source>
</evidence>
<dbReference type="Pfam" id="PF19279">
    <property type="entry name" value="YegS_C"/>
    <property type="match status" value="1"/>
</dbReference>
<evidence type="ECO:0000256" key="4">
    <source>
        <dbReference type="ARBA" id="ARBA00022679"/>
    </source>
</evidence>
<evidence type="ECO:0000259" key="11">
    <source>
        <dbReference type="PROSITE" id="PS50146"/>
    </source>
</evidence>
<keyword evidence="9" id="KW-0594">Phospholipid biosynthesis</keyword>
<dbReference type="PANTHER" id="PTHR12358">
    <property type="entry name" value="SPHINGOSINE KINASE"/>
    <property type="match status" value="1"/>
</dbReference>
<evidence type="ECO:0000313" key="13">
    <source>
        <dbReference type="Proteomes" id="UP000037109"/>
    </source>
</evidence>
<dbReference type="Gene3D" id="2.60.200.40">
    <property type="match status" value="1"/>
</dbReference>
<gene>
    <name evidence="12" type="ORF">AF332_07715</name>
</gene>
<comment type="cofactor">
    <cofactor evidence="1">
        <name>Mg(2+)</name>
        <dbReference type="ChEBI" id="CHEBI:18420"/>
    </cofactor>
</comment>
<feature type="domain" description="DAGKc" evidence="11">
    <location>
        <begin position="8"/>
        <end position="142"/>
    </location>
</feature>
<keyword evidence="5" id="KW-0547">Nucleotide-binding</keyword>
<keyword evidence="4" id="KW-0808">Transferase</keyword>
<accession>A0A0M0GB78</accession>
<dbReference type="PROSITE" id="PS50146">
    <property type="entry name" value="DAGK"/>
    <property type="match status" value="1"/>
</dbReference>
<comment type="caution">
    <text evidence="12">The sequence shown here is derived from an EMBL/GenBank/DDBJ whole genome shotgun (WGS) entry which is preliminary data.</text>
</comment>
<dbReference type="Pfam" id="PF00781">
    <property type="entry name" value="DAGK_cat"/>
    <property type="match status" value="1"/>
</dbReference>
<protein>
    <submittedName>
        <fullName evidence="12">Diacylglycerol kinase</fullName>
    </submittedName>
</protein>
<dbReference type="InterPro" id="IPR045540">
    <property type="entry name" value="YegS/DAGK_C"/>
</dbReference>
<dbReference type="GO" id="GO:0016301">
    <property type="term" value="F:kinase activity"/>
    <property type="evidence" value="ECO:0007669"/>
    <property type="project" value="UniProtKB-KW"/>
</dbReference>
<evidence type="ECO:0000256" key="10">
    <source>
        <dbReference type="ARBA" id="ARBA00023264"/>
    </source>
</evidence>
<evidence type="ECO:0000256" key="5">
    <source>
        <dbReference type="ARBA" id="ARBA00022741"/>
    </source>
</evidence>
<proteinExistence type="inferred from homology"/>
<dbReference type="Gene3D" id="3.40.50.10330">
    <property type="entry name" value="Probable inorganic polyphosphate/atp-NAD kinase, domain 1"/>
    <property type="match status" value="1"/>
</dbReference>
<dbReference type="SMART" id="SM00046">
    <property type="entry name" value="DAGKc"/>
    <property type="match status" value="1"/>
</dbReference>
<dbReference type="STRING" id="1459.AF332_07715"/>
<dbReference type="InterPro" id="IPR017438">
    <property type="entry name" value="ATP-NAD_kinase_N"/>
</dbReference>
<comment type="similarity">
    <text evidence="2">Belongs to the diacylglycerol/lipid kinase family.</text>
</comment>
<evidence type="ECO:0000256" key="9">
    <source>
        <dbReference type="ARBA" id="ARBA00023209"/>
    </source>
</evidence>
<keyword evidence="13" id="KW-1185">Reference proteome</keyword>
<evidence type="ECO:0000256" key="8">
    <source>
        <dbReference type="ARBA" id="ARBA00023098"/>
    </source>
</evidence>
<dbReference type="InterPro" id="IPR001206">
    <property type="entry name" value="Diacylglycerol_kinase_cat_dom"/>
</dbReference>
<keyword evidence="10" id="KW-1208">Phospholipid metabolism</keyword>
<evidence type="ECO:0000256" key="7">
    <source>
        <dbReference type="ARBA" id="ARBA00022840"/>
    </source>
</evidence>
<dbReference type="RefSeq" id="WP_053434059.1">
    <property type="nucleotide sequence ID" value="NZ_LGUF01000007.1"/>
</dbReference>
<dbReference type="OrthoDB" id="9786026at2"/>
<sequence length="318" mass="34948">MNDEYKVHSPEKMMFIINPQAKNGYCLKVWKKVEQELKEKNISYSAVRTEYRGHAGELAEFYAKKAGGQRLYLIAVGGDGTVHEVMNGSARHQNVTVGFIPGGSGNDFSRGFGIPEGLAESLNAIIKGNSVKADLGMIRHIDGKETYFINNMGAGFDALISRKVNSSKIKGILNQLSLGKFIYALFLVKELFTYKCFDLEIVIDGKKHLFKSAWFITISNQPFYGGGMKISPDANPFDGILNVTVVHNISRIKLLFVFVSVFKGKHIRFKEVAVLQGQNIGILSSHPIPAHADGEVLDSIPNSVSVCPKGLPIILGNV</sequence>
<dbReference type="AlphaFoldDB" id="A0A0M0GB78"/>
<dbReference type="NCBIfam" id="TIGR00147">
    <property type="entry name" value="YegS/Rv2252/BmrU family lipid kinase"/>
    <property type="match status" value="1"/>
</dbReference>
<keyword evidence="6 12" id="KW-0418">Kinase</keyword>
<dbReference type="InterPro" id="IPR050187">
    <property type="entry name" value="Lipid_Phosphate_FormReg"/>
</dbReference>
<dbReference type="GO" id="GO:0005524">
    <property type="term" value="F:ATP binding"/>
    <property type="evidence" value="ECO:0007669"/>
    <property type="project" value="UniProtKB-KW"/>
</dbReference>
<dbReference type="GO" id="GO:0008654">
    <property type="term" value="P:phospholipid biosynthetic process"/>
    <property type="evidence" value="ECO:0007669"/>
    <property type="project" value="UniProtKB-KW"/>
</dbReference>
<keyword evidence="8" id="KW-0443">Lipid metabolism</keyword>
<dbReference type="InterPro" id="IPR005218">
    <property type="entry name" value="Diacylglycerol/lipid_kinase"/>
</dbReference>